<keyword evidence="1" id="KW-1133">Transmembrane helix</keyword>
<keyword evidence="3" id="KW-1185">Reference proteome</keyword>
<keyword evidence="1" id="KW-0812">Transmembrane</keyword>
<evidence type="ECO:0000313" key="2">
    <source>
        <dbReference type="EMBL" id="THU87633.1"/>
    </source>
</evidence>
<evidence type="ECO:0000313" key="3">
    <source>
        <dbReference type="Proteomes" id="UP000297245"/>
    </source>
</evidence>
<dbReference type="AlphaFoldDB" id="A0A4S8LFY5"/>
<name>A0A4S8LFY5_DENBC</name>
<protein>
    <submittedName>
        <fullName evidence="2">Uncharacterized protein</fullName>
    </submittedName>
</protein>
<dbReference type="EMBL" id="ML179442">
    <property type="protein sequence ID" value="THU87633.1"/>
    <property type="molecule type" value="Genomic_DNA"/>
</dbReference>
<feature type="transmembrane region" description="Helical" evidence="1">
    <location>
        <begin position="12"/>
        <end position="32"/>
    </location>
</feature>
<keyword evidence="1" id="KW-0472">Membrane</keyword>
<organism evidence="2 3">
    <name type="scientific">Dendrothele bispora (strain CBS 962.96)</name>
    <dbReference type="NCBI Taxonomy" id="1314807"/>
    <lineage>
        <taxon>Eukaryota</taxon>
        <taxon>Fungi</taxon>
        <taxon>Dikarya</taxon>
        <taxon>Basidiomycota</taxon>
        <taxon>Agaricomycotina</taxon>
        <taxon>Agaricomycetes</taxon>
        <taxon>Agaricomycetidae</taxon>
        <taxon>Agaricales</taxon>
        <taxon>Agaricales incertae sedis</taxon>
        <taxon>Dendrothele</taxon>
    </lineage>
</organism>
<accession>A0A4S8LFY5</accession>
<gene>
    <name evidence="2" type="ORF">K435DRAFT_337095</name>
</gene>
<evidence type="ECO:0000256" key="1">
    <source>
        <dbReference type="SAM" id="Phobius"/>
    </source>
</evidence>
<proteinExistence type="predicted"/>
<reference evidence="2 3" key="1">
    <citation type="journal article" date="2019" name="Nat. Ecol. Evol.">
        <title>Megaphylogeny resolves global patterns of mushroom evolution.</title>
        <authorList>
            <person name="Varga T."/>
            <person name="Krizsan K."/>
            <person name="Foldi C."/>
            <person name="Dima B."/>
            <person name="Sanchez-Garcia M."/>
            <person name="Sanchez-Ramirez S."/>
            <person name="Szollosi G.J."/>
            <person name="Szarkandi J.G."/>
            <person name="Papp V."/>
            <person name="Albert L."/>
            <person name="Andreopoulos W."/>
            <person name="Angelini C."/>
            <person name="Antonin V."/>
            <person name="Barry K.W."/>
            <person name="Bougher N.L."/>
            <person name="Buchanan P."/>
            <person name="Buyck B."/>
            <person name="Bense V."/>
            <person name="Catcheside P."/>
            <person name="Chovatia M."/>
            <person name="Cooper J."/>
            <person name="Damon W."/>
            <person name="Desjardin D."/>
            <person name="Finy P."/>
            <person name="Geml J."/>
            <person name="Haridas S."/>
            <person name="Hughes K."/>
            <person name="Justo A."/>
            <person name="Karasinski D."/>
            <person name="Kautmanova I."/>
            <person name="Kiss B."/>
            <person name="Kocsube S."/>
            <person name="Kotiranta H."/>
            <person name="LaButti K.M."/>
            <person name="Lechner B.E."/>
            <person name="Liimatainen K."/>
            <person name="Lipzen A."/>
            <person name="Lukacs Z."/>
            <person name="Mihaltcheva S."/>
            <person name="Morgado L.N."/>
            <person name="Niskanen T."/>
            <person name="Noordeloos M.E."/>
            <person name="Ohm R.A."/>
            <person name="Ortiz-Santana B."/>
            <person name="Ovrebo C."/>
            <person name="Racz N."/>
            <person name="Riley R."/>
            <person name="Savchenko A."/>
            <person name="Shiryaev A."/>
            <person name="Soop K."/>
            <person name="Spirin V."/>
            <person name="Szebenyi C."/>
            <person name="Tomsovsky M."/>
            <person name="Tulloss R.E."/>
            <person name="Uehling J."/>
            <person name="Grigoriev I.V."/>
            <person name="Vagvolgyi C."/>
            <person name="Papp T."/>
            <person name="Martin F.M."/>
            <person name="Miettinen O."/>
            <person name="Hibbett D.S."/>
            <person name="Nagy L.G."/>
        </authorList>
    </citation>
    <scope>NUCLEOTIDE SEQUENCE [LARGE SCALE GENOMIC DNA]</scope>
    <source>
        <strain evidence="2 3">CBS 962.96</strain>
    </source>
</reference>
<dbReference type="Proteomes" id="UP000297245">
    <property type="component" value="Unassembled WGS sequence"/>
</dbReference>
<sequence>MAEGSSWSVQIYLSVVPYISALYPIIVILWVIRENAAHPDSINGEPSSLSQSLRFASAVRHAESENPSPTSITVPLSERSLSTNESVFDHGMYVNETSLENPFKDIEAGGADL</sequence>